<dbReference type="EMBL" id="UZWE01000036">
    <property type="protein sequence ID" value="VDS09482.1"/>
    <property type="molecule type" value="Genomic_DNA"/>
</dbReference>
<dbReference type="NCBIfam" id="TIGR03370">
    <property type="entry name" value="VPLPA-CTERM"/>
    <property type="match status" value="1"/>
</dbReference>
<name>A0A3S4GRZ6_9RHOB</name>
<dbReference type="Proteomes" id="UP000270743">
    <property type="component" value="Unassembled WGS sequence"/>
</dbReference>
<feature type="transmembrane region" description="Helical" evidence="1">
    <location>
        <begin position="177"/>
        <end position="196"/>
    </location>
</feature>
<evidence type="ECO:0000256" key="1">
    <source>
        <dbReference type="SAM" id="Phobius"/>
    </source>
</evidence>
<gene>
    <name evidence="3" type="ORF">PARHAE_02685</name>
</gene>
<feature type="chain" id="PRO_5018525889" description="VPLPA-CTERM protein sorting domain protein" evidence="2">
    <location>
        <begin position="25"/>
        <end position="203"/>
    </location>
</feature>
<sequence>MKFRKHRIAAIAAAFVMAAGASQAATYTASNVVAEGTSYGTCATYSLAACDANQRRVVGNALGETDGRFYSLGLGGRLTLGFGAAMFGPGALLTLEEVTFGGPQAGGHREAVDVYSVLGGVATFVQTVYNTAAVTSLRIANSFDHIQLVDATLREYAGTRSYDGFDVDSVKVTIAPVPVPAAGALMLAGLGGLAMLRRRKAAV</sequence>
<reference evidence="3 4" key="1">
    <citation type="submission" date="2018-12" db="EMBL/GenBank/DDBJ databases">
        <authorList>
            <person name="Criscuolo A."/>
        </authorList>
    </citation>
    <scope>NUCLEOTIDE SEQUENCE [LARGE SCALE GENOMIC DNA]</scope>
    <source>
        <strain evidence="3">ACIP1116241</strain>
    </source>
</reference>
<dbReference type="AlphaFoldDB" id="A0A3S4GRZ6"/>
<protein>
    <recommendedName>
        <fullName evidence="5">VPLPA-CTERM protein sorting domain protein</fullName>
    </recommendedName>
</protein>
<evidence type="ECO:0008006" key="5">
    <source>
        <dbReference type="Google" id="ProtNLM"/>
    </source>
</evidence>
<dbReference type="NCBIfam" id="TIGR02595">
    <property type="entry name" value="PEP_CTERM"/>
    <property type="match status" value="1"/>
</dbReference>
<dbReference type="OrthoDB" id="7775398at2"/>
<dbReference type="InterPro" id="IPR013424">
    <property type="entry name" value="Ice-binding_C"/>
</dbReference>
<keyword evidence="1" id="KW-1133">Transmembrane helix</keyword>
<keyword evidence="1" id="KW-0472">Membrane</keyword>
<accession>A0A3S4GRZ6</accession>
<evidence type="ECO:0000313" key="4">
    <source>
        <dbReference type="Proteomes" id="UP000270743"/>
    </source>
</evidence>
<keyword evidence="2" id="KW-0732">Signal</keyword>
<dbReference type="RefSeq" id="WP_126155107.1">
    <property type="nucleotide sequence ID" value="NZ_UZWE01000036.1"/>
</dbReference>
<feature type="signal peptide" evidence="2">
    <location>
        <begin position="1"/>
        <end position="24"/>
    </location>
</feature>
<evidence type="ECO:0000313" key="3">
    <source>
        <dbReference type="EMBL" id="VDS09482.1"/>
    </source>
</evidence>
<organism evidence="3 4">
    <name type="scientific">Paracoccus haematequi</name>
    <dbReference type="NCBI Taxonomy" id="2491866"/>
    <lineage>
        <taxon>Bacteria</taxon>
        <taxon>Pseudomonadati</taxon>
        <taxon>Pseudomonadota</taxon>
        <taxon>Alphaproteobacteria</taxon>
        <taxon>Rhodobacterales</taxon>
        <taxon>Paracoccaceae</taxon>
        <taxon>Paracoccus</taxon>
    </lineage>
</organism>
<evidence type="ECO:0000256" key="2">
    <source>
        <dbReference type="SAM" id="SignalP"/>
    </source>
</evidence>
<keyword evidence="4" id="KW-1185">Reference proteome</keyword>
<proteinExistence type="predicted"/>
<dbReference type="InterPro" id="IPR022472">
    <property type="entry name" value="VPLPA-CTERM"/>
</dbReference>
<keyword evidence="1" id="KW-0812">Transmembrane</keyword>